<gene>
    <name evidence="2" type="ORF">FSB73_12655</name>
</gene>
<dbReference type="EMBL" id="CP042434">
    <property type="protein sequence ID" value="QEC72400.1"/>
    <property type="molecule type" value="Genomic_DNA"/>
</dbReference>
<dbReference type="SUPFAM" id="SSF56752">
    <property type="entry name" value="D-aminoacid aminotransferase-like PLP-dependent enzymes"/>
    <property type="match status" value="1"/>
</dbReference>
<dbReference type="Gene3D" id="3.30.470.10">
    <property type="match status" value="1"/>
</dbReference>
<keyword evidence="3" id="KW-1185">Reference proteome</keyword>
<organism evidence="2 3">
    <name type="scientific">Arachidicoccus ginsenosidivorans</name>
    <dbReference type="NCBI Taxonomy" id="496057"/>
    <lineage>
        <taxon>Bacteria</taxon>
        <taxon>Pseudomonadati</taxon>
        <taxon>Bacteroidota</taxon>
        <taxon>Chitinophagia</taxon>
        <taxon>Chitinophagales</taxon>
        <taxon>Chitinophagaceae</taxon>
        <taxon>Arachidicoccus</taxon>
    </lineage>
</organism>
<dbReference type="Gene3D" id="3.20.10.10">
    <property type="entry name" value="D-amino Acid Aminotransferase, subunit A, domain 2"/>
    <property type="match status" value="1"/>
</dbReference>
<proteinExistence type="predicted"/>
<evidence type="ECO:0000256" key="1">
    <source>
        <dbReference type="SAM" id="MobiDB-lite"/>
    </source>
</evidence>
<sequence>MYPFLESIRLEHQKLHFMPLHEARFVRTQKDNWGRVIYTDLQKLIQQSPGFPGDNTGANPGDNPGDNPNDNAKVHHKYKCRVVYSQTDISIQFIPYTPKVILQLKTVTQDPIDYHYKSTNRKVFEILTKGLASDTEILIFKNGLLTDSSFSNLALYDGNTWWTPKSPLLSGVHRRHLLDNHTLKEVDITMADLPSFQKIKLINAMMDWEDTWQLPITAIEGILK</sequence>
<dbReference type="OrthoDB" id="1148709at2"/>
<feature type="region of interest" description="Disordered" evidence="1">
    <location>
        <begin position="49"/>
        <end position="72"/>
    </location>
</feature>
<dbReference type="GO" id="GO:0003824">
    <property type="term" value="F:catalytic activity"/>
    <property type="evidence" value="ECO:0007669"/>
    <property type="project" value="InterPro"/>
</dbReference>
<dbReference type="Pfam" id="PF01063">
    <property type="entry name" value="Aminotran_4"/>
    <property type="match status" value="1"/>
</dbReference>
<name>A0A5B8VLK9_9BACT</name>
<reference evidence="2 3" key="1">
    <citation type="journal article" date="2017" name="Int. J. Syst. Evol. Microbiol.">
        <title>Arachidicoccus ginsenosidivorans sp. nov., with ginsenoside-converting activity isolated from ginseng cultivating soil.</title>
        <authorList>
            <person name="Siddiqi M.Z."/>
            <person name="Aslam Z."/>
            <person name="Im W.T."/>
        </authorList>
    </citation>
    <scope>NUCLEOTIDE SEQUENCE [LARGE SCALE GENOMIC DNA]</scope>
    <source>
        <strain evidence="2 3">Gsoil 809</strain>
    </source>
</reference>
<protein>
    <submittedName>
        <fullName evidence="2">Uncharacterized protein</fullName>
    </submittedName>
</protein>
<dbReference type="InterPro" id="IPR043132">
    <property type="entry name" value="BCAT-like_C"/>
</dbReference>
<dbReference type="InterPro" id="IPR036038">
    <property type="entry name" value="Aminotransferase-like"/>
</dbReference>
<dbReference type="InterPro" id="IPR043131">
    <property type="entry name" value="BCAT-like_N"/>
</dbReference>
<accession>A0A5B8VLK9</accession>
<feature type="compositionally biased region" description="Low complexity" evidence="1">
    <location>
        <begin position="52"/>
        <end position="71"/>
    </location>
</feature>
<dbReference type="AlphaFoldDB" id="A0A5B8VLK9"/>
<dbReference type="RefSeq" id="WP_146782713.1">
    <property type="nucleotide sequence ID" value="NZ_CP042434.1"/>
</dbReference>
<evidence type="ECO:0000313" key="3">
    <source>
        <dbReference type="Proteomes" id="UP000321291"/>
    </source>
</evidence>
<dbReference type="InterPro" id="IPR001544">
    <property type="entry name" value="Aminotrans_IV"/>
</dbReference>
<dbReference type="Proteomes" id="UP000321291">
    <property type="component" value="Chromosome"/>
</dbReference>
<evidence type="ECO:0000313" key="2">
    <source>
        <dbReference type="EMBL" id="QEC72400.1"/>
    </source>
</evidence>
<dbReference type="KEGG" id="agi:FSB73_12655"/>